<feature type="signal peptide" evidence="1">
    <location>
        <begin position="1"/>
        <end position="20"/>
    </location>
</feature>
<dbReference type="Proteomes" id="UP001165296">
    <property type="component" value="Unassembled WGS sequence"/>
</dbReference>
<sequence>MKKQLLTAALGLFSLGALHAQSGPEMAGRQLSELPRELRQLLAKKAVAVAPARRATTVRKPGKSAIYNWNYLGNQWATTARVEVFSYDASGQTTQIVEQDSITGQLHNRVSWTYNAAGAQTSSLNEIWNNAAWQNQSRSQDAYNSAGLLTEHLEQVWQNGAWQNLFRATVQYDAHNRYLAWSNEEWRNNAWVTTYGGRATRTYNAAGAVVEELESLLDTATGIYQPNTRYLYTYPSASSLLVSGQVSQRWQSGAYVNQQRVSNFVYDAQDRVISSEGEGWINGSWQLENRFTTTYLPNGSSQGLFEQRQNNAWVGLYRYAHSYDEWGNELGNVSESFANNVWTIGEAYRYLLRYNAAHDLLAKVRQNYNTTSKAYESSLKHTYSDFQSITLGTKPTAALAAQTQLYPNPTTGVATLELPNLPGSAPMPVEVVNGLGQVVQRLTLPPHQSQVALDLSALPTGIYSVQLHTAVGLIVKKVVRQ</sequence>
<dbReference type="EMBL" id="JAJADR010000002">
    <property type="protein sequence ID" value="MCB2408304.1"/>
    <property type="molecule type" value="Genomic_DNA"/>
</dbReference>
<dbReference type="NCBIfam" id="TIGR04183">
    <property type="entry name" value="Por_Secre_tail"/>
    <property type="match status" value="1"/>
</dbReference>
<feature type="chain" id="PRO_5047054876" evidence="1">
    <location>
        <begin position="21"/>
        <end position="481"/>
    </location>
</feature>
<protein>
    <submittedName>
        <fullName evidence="3">T9SS type A sorting domain-containing protein</fullName>
    </submittedName>
</protein>
<dbReference type="Pfam" id="PF18962">
    <property type="entry name" value="Por_Secre_tail"/>
    <property type="match status" value="1"/>
</dbReference>
<evidence type="ECO:0000259" key="2">
    <source>
        <dbReference type="Pfam" id="PF18962"/>
    </source>
</evidence>
<reference evidence="3" key="1">
    <citation type="submission" date="2021-10" db="EMBL/GenBank/DDBJ databases">
        <authorList>
            <person name="Dean J.D."/>
            <person name="Kim M.K."/>
            <person name="Newey C.N."/>
            <person name="Stoker T.S."/>
            <person name="Thompson D.W."/>
            <person name="Grose J.H."/>
        </authorList>
    </citation>
    <scope>NUCLEOTIDE SEQUENCE</scope>
    <source>
        <strain evidence="3">BT178</strain>
    </source>
</reference>
<dbReference type="RefSeq" id="WP_226175233.1">
    <property type="nucleotide sequence ID" value="NZ_JAJADR010000002.1"/>
</dbReference>
<feature type="domain" description="Secretion system C-terminal sorting" evidence="2">
    <location>
        <begin position="405"/>
        <end position="479"/>
    </location>
</feature>
<keyword evidence="4" id="KW-1185">Reference proteome</keyword>
<evidence type="ECO:0000313" key="3">
    <source>
        <dbReference type="EMBL" id="MCB2408304.1"/>
    </source>
</evidence>
<evidence type="ECO:0000313" key="4">
    <source>
        <dbReference type="Proteomes" id="UP001165296"/>
    </source>
</evidence>
<keyword evidence="1" id="KW-0732">Signal</keyword>
<dbReference type="InterPro" id="IPR026444">
    <property type="entry name" value="Secre_tail"/>
</dbReference>
<evidence type="ECO:0000256" key="1">
    <source>
        <dbReference type="SAM" id="SignalP"/>
    </source>
</evidence>
<comment type="caution">
    <text evidence="3">The sequence shown here is derived from an EMBL/GenBank/DDBJ whole genome shotgun (WGS) entry which is preliminary data.</text>
</comment>
<accession>A0ABS8ARD6</accession>
<gene>
    <name evidence="3" type="ORF">LGH74_09975</name>
</gene>
<dbReference type="Gene3D" id="2.40.128.720">
    <property type="match status" value="2"/>
</dbReference>
<name>A0ABS8ARD6_9BACT</name>
<proteinExistence type="predicted"/>
<organism evidence="3 4">
    <name type="scientific">Hymenobacter lucidus</name>
    <dbReference type="NCBI Taxonomy" id="2880930"/>
    <lineage>
        <taxon>Bacteria</taxon>
        <taxon>Pseudomonadati</taxon>
        <taxon>Bacteroidota</taxon>
        <taxon>Cytophagia</taxon>
        <taxon>Cytophagales</taxon>
        <taxon>Hymenobacteraceae</taxon>
        <taxon>Hymenobacter</taxon>
    </lineage>
</organism>